<dbReference type="EMBL" id="KC246794">
    <property type="protein sequence ID" value="AHF24433.1"/>
    <property type="molecule type" value="Genomic_DNA"/>
</dbReference>
<sequence length="130" mass="14759">MLQDDKKIKKELFRKINAFFGSAKPSNTELQIWTGHRFDNEPRKVLISIGAQKAGSFEIGRPTLQADMQTGIDMTSNYIRLEKKSARGIFLKIDFDMYLLLSEAERGVPVLFLESDLVKGSFSKKWIDGG</sequence>
<evidence type="ECO:0000313" key="1">
    <source>
        <dbReference type="EMBL" id="AHF24433.1"/>
    </source>
</evidence>
<dbReference type="AlphaFoldDB" id="W0FI63"/>
<reference evidence="1" key="1">
    <citation type="journal article" date="2013" name="PLoS ONE">
        <title>Metagenomic insights into the carbohydrate-active enzymes carried by the microorganisms adhering to solid digesta in the rumen of cows.</title>
        <authorList>
            <person name="Wang L."/>
            <person name="Hatem A."/>
            <person name="Catalyurek U.V."/>
            <person name="Morrison M."/>
            <person name="Yu Z."/>
        </authorList>
    </citation>
    <scope>NUCLEOTIDE SEQUENCE</scope>
</reference>
<name>W0FI63_9BACT</name>
<proteinExistence type="predicted"/>
<protein>
    <submittedName>
        <fullName evidence="1">Uncharacterized protein</fullName>
    </submittedName>
</protein>
<accession>W0FI63</accession>
<organism evidence="1">
    <name type="scientific">uncultured bacterium Contig99</name>
    <dbReference type="NCBI Taxonomy" id="1393639"/>
    <lineage>
        <taxon>Bacteria</taxon>
        <taxon>environmental samples</taxon>
    </lineage>
</organism>